<dbReference type="Gene3D" id="1.10.287.130">
    <property type="match status" value="1"/>
</dbReference>
<keyword evidence="9" id="KW-0812">Transmembrane</keyword>
<keyword evidence="7" id="KW-0902">Two-component regulatory system</keyword>
<dbReference type="Gene3D" id="3.30.565.10">
    <property type="entry name" value="Histidine kinase-like ATPase, C-terminal domain"/>
    <property type="match status" value="1"/>
</dbReference>
<gene>
    <name evidence="12" type="ORF">C7B65_20045</name>
</gene>
<evidence type="ECO:0000256" key="8">
    <source>
        <dbReference type="ARBA" id="ARBA00023136"/>
    </source>
</evidence>
<dbReference type="CDD" id="cd00082">
    <property type="entry name" value="HisKA"/>
    <property type="match status" value="1"/>
</dbReference>
<keyword evidence="8 9" id="KW-0472">Membrane</keyword>
<feature type="domain" description="Histidine kinase" evidence="10">
    <location>
        <begin position="266"/>
        <end position="488"/>
    </location>
</feature>
<dbReference type="InterPro" id="IPR004358">
    <property type="entry name" value="Sig_transdc_His_kin-like_C"/>
</dbReference>
<dbReference type="PANTHER" id="PTHR43711">
    <property type="entry name" value="TWO-COMPONENT HISTIDINE KINASE"/>
    <property type="match status" value="1"/>
</dbReference>
<dbReference type="Pfam" id="PF02518">
    <property type="entry name" value="HATPase_c"/>
    <property type="match status" value="1"/>
</dbReference>
<reference evidence="12 13" key="1">
    <citation type="submission" date="2018-02" db="EMBL/GenBank/DDBJ databases">
        <authorList>
            <person name="Cohen D.B."/>
            <person name="Kent A.D."/>
        </authorList>
    </citation>
    <scope>NUCLEOTIDE SEQUENCE [LARGE SCALE GENOMIC DNA]</scope>
    <source>
        <strain evidence="12 13">ULC007</strain>
    </source>
</reference>
<dbReference type="InterPro" id="IPR036097">
    <property type="entry name" value="HisK_dim/P_sf"/>
</dbReference>
<keyword evidence="9" id="KW-1133">Transmembrane helix</keyword>
<dbReference type="EMBL" id="PVWG01000034">
    <property type="protein sequence ID" value="PSB16991.1"/>
    <property type="molecule type" value="Genomic_DNA"/>
</dbReference>
<dbReference type="InterPro" id="IPR003661">
    <property type="entry name" value="HisK_dim/P_dom"/>
</dbReference>
<dbReference type="PROSITE" id="PS50885">
    <property type="entry name" value="HAMP"/>
    <property type="match status" value="1"/>
</dbReference>
<dbReference type="Pfam" id="PF00512">
    <property type="entry name" value="HisKA"/>
    <property type="match status" value="1"/>
</dbReference>
<dbReference type="GO" id="GO:0000155">
    <property type="term" value="F:phosphorelay sensor kinase activity"/>
    <property type="evidence" value="ECO:0007669"/>
    <property type="project" value="InterPro"/>
</dbReference>
<dbReference type="PRINTS" id="PR00344">
    <property type="entry name" value="BCTRLSENSOR"/>
</dbReference>
<comment type="subcellular location">
    <subcellularLocation>
        <location evidence="2">Membrane</location>
    </subcellularLocation>
</comment>
<evidence type="ECO:0000313" key="13">
    <source>
        <dbReference type="Proteomes" id="UP000238634"/>
    </source>
</evidence>
<dbReference type="Proteomes" id="UP000238634">
    <property type="component" value="Unassembled WGS sequence"/>
</dbReference>
<dbReference type="InterPro" id="IPR036890">
    <property type="entry name" value="HATPase_C_sf"/>
</dbReference>
<dbReference type="Pfam" id="PF00672">
    <property type="entry name" value="HAMP"/>
    <property type="match status" value="1"/>
</dbReference>
<dbReference type="STRING" id="1920490.GCA_001895925_02013"/>
<evidence type="ECO:0000256" key="1">
    <source>
        <dbReference type="ARBA" id="ARBA00000085"/>
    </source>
</evidence>
<keyword evidence="5" id="KW-0808">Transferase</keyword>
<evidence type="ECO:0000256" key="7">
    <source>
        <dbReference type="ARBA" id="ARBA00023012"/>
    </source>
</evidence>
<evidence type="ECO:0000259" key="10">
    <source>
        <dbReference type="PROSITE" id="PS50109"/>
    </source>
</evidence>
<evidence type="ECO:0000256" key="4">
    <source>
        <dbReference type="ARBA" id="ARBA00022553"/>
    </source>
</evidence>
<dbReference type="PANTHER" id="PTHR43711:SF1">
    <property type="entry name" value="HISTIDINE KINASE 1"/>
    <property type="match status" value="1"/>
</dbReference>
<evidence type="ECO:0000256" key="9">
    <source>
        <dbReference type="SAM" id="Phobius"/>
    </source>
</evidence>
<dbReference type="SUPFAM" id="SSF55874">
    <property type="entry name" value="ATPase domain of HSP90 chaperone/DNA topoisomerase II/histidine kinase"/>
    <property type="match status" value="1"/>
</dbReference>
<evidence type="ECO:0000256" key="2">
    <source>
        <dbReference type="ARBA" id="ARBA00004370"/>
    </source>
</evidence>
<dbReference type="GO" id="GO:0016020">
    <property type="term" value="C:membrane"/>
    <property type="evidence" value="ECO:0007669"/>
    <property type="project" value="UniProtKB-SubCell"/>
</dbReference>
<dbReference type="AlphaFoldDB" id="A0A2T1D969"/>
<dbReference type="Gene3D" id="6.10.340.10">
    <property type="match status" value="1"/>
</dbReference>
<dbReference type="EC" id="2.7.13.3" evidence="3"/>
<dbReference type="FunFam" id="1.10.287.130:FF:000001">
    <property type="entry name" value="Two-component sensor histidine kinase"/>
    <property type="match status" value="1"/>
</dbReference>
<dbReference type="OrthoDB" id="9763461at2"/>
<feature type="transmembrane region" description="Helical" evidence="9">
    <location>
        <begin position="184"/>
        <end position="203"/>
    </location>
</feature>
<dbReference type="InterPro" id="IPR050736">
    <property type="entry name" value="Sensor_HK_Regulatory"/>
</dbReference>
<dbReference type="SMART" id="SM00387">
    <property type="entry name" value="HATPase_c"/>
    <property type="match status" value="1"/>
</dbReference>
<accession>A0A2T1D969</accession>
<protein>
    <recommendedName>
        <fullName evidence="3">histidine kinase</fullName>
        <ecNumber evidence="3">2.7.13.3</ecNumber>
    </recommendedName>
</protein>
<name>A0A2T1D969_9CYAN</name>
<dbReference type="CDD" id="cd00075">
    <property type="entry name" value="HATPase"/>
    <property type="match status" value="1"/>
</dbReference>
<proteinExistence type="predicted"/>
<keyword evidence="6" id="KW-0418">Kinase</keyword>
<keyword evidence="4" id="KW-0597">Phosphoprotein</keyword>
<dbReference type="PROSITE" id="PS50109">
    <property type="entry name" value="HIS_KIN"/>
    <property type="match status" value="1"/>
</dbReference>
<dbReference type="CDD" id="cd06225">
    <property type="entry name" value="HAMP"/>
    <property type="match status" value="1"/>
</dbReference>
<reference evidence="12 13" key="2">
    <citation type="submission" date="2018-03" db="EMBL/GenBank/DDBJ databases">
        <title>The ancient ancestry and fast evolution of plastids.</title>
        <authorList>
            <person name="Moore K.R."/>
            <person name="Magnabosco C."/>
            <person name="Momper L."/>
            <person name="Gold D.A."/>
            <person name="Bosak T."/>
            <person name="Fournier G.P."/>
        </authorList>
    </citation>
    <scope>NUCLEOTIDE SEQUENCE [LARGE SCALE GENOMIC DNA]</scope>
    <source>
        <strain evidence="12 13">ULC007</strain>
    </source>
</reference>
<evidence type="ECO:0000313" key="12">
    <source>
        <dbReference type="EMBL" id="PSB16991.1"/>
    </source>
</evidence>
<sequence>MQLIRQIQEKIRQLRRNHLDPSSLQFRLTIEIAALSILGLSSVAIWTSWKMQQILIATHTQNVEYIASRFPRDVQLYSEMLPIEAGLQKTINNVSVPGLLIWVKNPDGKLLAQSADFNSIFTAKAELMSLAEMPLQPQVYRAGDRYLVLYQGTVAVKGTRLGKVYMAQDITAGQHELMTAIQSLALVCTISTVVMMIAISLRIRRALQPLHEMSQMAGIISAEDLGEAKLQLRHAPSEVKELANTFNMMLSRLSESWEQQRQFVSNVSHELRTPLTVVSGYLQSLLRRSNNLTDYQREALETASSEADRTIHLLQDLLDLARADSGYVQFNLESITLNDLLIEVAEMSEKFSSRAIILNAERSIKAIADRSRLKRILINLIDNAVKYSEPDQPITLTLEQTDQQALIQVHDRGVGIPLHDQTRIFERFYRVDESRARFPLRGSVEQSSGGYGLGLAIVKTLVEGMNGSIHVRSKLGEGSTFTVALPRS</sequence>
<comment type="catalytic activity">
    <reaction evidence="1">
        <text>ATP + protein L-histidine = ADP + protein N-phospho-L-histidine.</text>
        <dbReference type="EC" id="2.7.13.3"/>
    </reaction>
</comment>
<organism evidence="12 13">
    <name type="scientific">Phormidesmis priestleyi ULC007</name>
    <dbReference type="NCBI Taxonomy" id="1920490"/>
    <lineage>
        <taxon>Bacteria</taxon>
        <taxon>Bacillati</taxon>
        <taxon>Cyanobacteriota</taxon>
        <taxon>Cyanophyceae</taxon>
        <taxon>Leptolyngbyales</taxon>
        <taxon>Leptolyngbyaceae</taxon>
        <taxon>Phormidesmis</taxon>
    </lineage>
</organism>
<dbReference type="InterPro" id="IPR003594">
    <property type="entry name" value="HATPase_dom"/>
</dbReference>
<evidence type="ECO:0000256" key="3">
    <source>
        <dbReference type="ARBA" id="ARBA00012438"/>
    </source>
</evidence>
<evidence type="ECO:0000256" key="6">
    <source>
        <dbReference type="ARBA" id="ARBA00022777"/>
    </source>
</evidence>
<feature type="domain" description="HAMP" evidence="11">
    <location>
        <begin position="204"/>
        <end position="258"/>
    </location>
</feature>
<dbReference type="SMART" id="SM00388">
    <property type="entry name" value="HisKA"/>
    <property type="match status" value="1"/>
</dbReference>
<dbReference type="SUPFAM" id="SSF47384">
    <property type="entry name" value="Homodimeric domain of signal transducing histidine kinase"/>
    <property type="match status" value="1"/>
</dbReference>
<dbReference type="InterPro" id="IPR005467">
    <property type="entry name" value="His_kinase_dom"/>
</dbReference>
<keyword evidence="13" id="KW-1185">Reference proteome</keyword>
<dbReference type="RefSeq" id="WP_083583137.1">
    <property type="nucleotide sequence ID" value="NZ_MPPI01000036.1"/>
</dbReference>
<dbReference type="FunFam" id="3.30.565.10:FF:000006">
    <property type="entry name" value="Sensor histidine kinase WalK"/>
    <property type="match status" value="1"/>
</dbReference>
<evidence type="ECO:0000256" key="5">
    <source>
        <dbReference type="ARBA" id="ARBA00022679"/>
    </source>
</evidence>
<dbReference type="InterPro" id="IPR003660">
    <property type="entry name" value="HAMP_dom"/>
</dbReference>
<evidence type="ECO:0000259" key="11">
    <source>
        <dbReference type="PROSITE" id="PS50885"/>
    </source>
</evidence>
<comment type="caution">
    <text evidence="12">The sequence shown here is derived from an EMBL/GenBank/DDBJ whole genome shotgun (WGS) entry which is preliminary data.</text>
</comment>